<evidence type="ECO:0000313" key="4">
    <source>
        <dbReference type="Proteomes" id="UP000315724"/>
    </source>
</evidence>
<protein>
    <submittedName>
        <fullName evidence="3">FHA domain-containing protein FhaA</fullName>
    </submittedName>
</protein>
<dbReference type="RefSeq" id="WP_145195378.1">
    <property type="nucleotide sequence ID" value="NZ_CP036267.1"/>
</dbReference>
<dbReference type="SMART" id="SM00240">
    <property type="entry name" value="FHA"/>
    <property type="match status" value="1"/>
</dbReference>
<evidence type="ECO:0000313" key="3">
    <source>
        <dbReference type="EMBL" id="QDT31069.1"/>
    </source>
</evidence>
<dbReference type="KEGG" id="tpol:Mal48_03000"/>
<gene>
    <name evidence="3" type="primary">fhaA</name>
    <name evidence="3" type="ORF">Mal48_03000</name>
</gene>
<sequence>MDKLPLLEIQTGRHKGRKIRLTDSETIIGRSGDAKIRISSEDVSRHHCLLIVRDDSVLVRDLESRNGTFVNGRPIDGEVVLQPGGTLAVGPMVLRLRGGSEDSSSVEVKITVKSPLQIAEPLSDDDIASWLSDSELGTRIESDTATYDTPSVPPPRDAPSVEDTAPKIRRPTFASVAEEAKDIIRRHFEGLEQD</sequence>
<dbReference type="PROSITE" id="PS50006">
    <property type="entry name" value="FHA_DOMAIN"/>
    <property type="match status" value="1"/>
</dbReference>
<dbReference type="Gene3D" id="2.60.200.20">
    <property type="match status" value="1"/>
</dbReference>
<keyword evidence="4" id="KW-1185">Reference proteome</keyword>
<dbReference type="OrthoDB" id="249606at2"/>
<dbReference type="AlphaFoldDB" id="A0A517QHG6"/>
<feature type="domain" description="FHA" evidence="2">
    <location>
        <begin position="26"/>
        <end position="75"/>
    </location>
</feature>
<evidence type="ECO:0000256" key="1">
    <source>
        <dbReference type="SAM" id="MobiDB-lite"/>
    </source>
</evidence>
<feature type="region of interest" description="Disordered" evidence="1">
    <location>
        <begin position="141"/>
        <end position="172"/>
    </location>
</feature>
<dbReference type="SUPFAM" id="SSF49879">
    <property type="entry name" value="SMAD/FHA domain"/>
    <property type="match status" value="1"/>
</dbReference>
<dbReference type="Pfam" id="PF00498">
    <property type="entry name" value="FHA"/>
    <property type="match status" value="1"/>
</dbReference>
<dbReference type="EMBL" id="CP036267">
    <property type="protein sequence ID" value="QDT31069.1"/>
    <property type="molecule type" value="Genomic_DNA"/>
</dbReference>
<name>A0A517QHG6_9PLAN</name>
<accession>A0A517QHG6</accession>
<dbReference type="CDD" id="cd00060">
    <property type="entry name" value="FHA"/>
    <property type="match status" value="1"/>
</dbReference>
<evidence type="ECO:0000259" key="2">
    <source>
        <dbReference type="PROSITE" id="PS50006"/>
    </source>
</evidence>
<reference evidence="3 4" key="1">
    <citation type="submission" date="2019-02" db="EMBL/GenBank/DDBJ databases">
        <title>Deep-cultivation of Planctomycetes and their phenomic and genomic characterization uncovers novel biology.</title>
        <authorList>
            <person name="Wiegand S."/>
            <person name="Jogler M."/>
            <person name="Boedeker C."/>
            <person name="Pinto D."/>
            <person name="Vollmers J."/>
            <person name="Rivas-Marin E."/>
            <person name="Kohn T."/>
            <person name="Peeters S.H."/>
            <person name="Heuer A."/>
            <person name="Rast P."/>
            <person name="Oberbeckmann S."/>
            <person name="Bunk B."/>
            <person name="Jeske O."/>
            <person name="Meyerdierks A."/>
            <person name="Storesund J.E."/>
            <person name="Kallscheuer N."/>
            <person name="Luecker S."/>
            <person name="Lage O.M."/>
            <person name="Pohl T."/>
            <person name="Merkel B.J."/>
            <person name="Hornburger P."/>
            <person name="Mueller R.-W."/>
            <person name="Bruemmer F."/>
            <person name="Labrenz M."/>
            <person name="Spormann A.M."/>
            <person name="Op den Camp H."/>
            <person name="Overmann J."/>
            <person name="Amann R."/>
            <person name="Jetten M.S.M."/>
            <person name="Mascher T."/>
            <person name="Medema M.H."/>
            <person name="Devos D.P."/>
            <person name="Kaster A.-K."/>
            <person name="Ovreas L."/>
            <person name="Rohde M."/>
            <person name="Galperin M.Y."/>
            <person name="Jogler C."/>
        </authorList>
    </citation>
    <scope>NUCLEOTIDE SEQUENCE [LARGE SCALE GENOMIC DNA]</scope>
    <source>
        <strain evidence="3 4">Mal48</strain>
    </source>
</reference>
<organism evidence="3 4">
    <name type="scientific">Thalassoglobus polymorphus</name>
    <dbReference type="NCBI Taxonomy" id="2527994"/>
    <lineage>
        <taxon>Bacteria</taxon>
        <taxon>Pseudomonadati</taxon>
        <taxon>Planctomycetota</taxon>
        <taxon>Planctomycetia</taxon>
        <taxon>Planctomycetales</taxon>
        <taxon>Planctomycetaceae</taxon>
        <taxon>Thalassoglobus</taxon>
    </lineage>
</organism>
<proteinExistence type="predicted"/>
<dbReference type="InterPro" id="IPR008984">
    <property type="entry name" value="SMAD_FHA_dom_sf"/>
</dbReference>
<dbReference type="Proteomes" id="UP000315724">
    <property type="component" value="Chromosome"/>
</dbReference>
<dbReference type="PANTHER" id="PTHR23308">
    <property type="entry name" value="NUCLEAR INHIBITOR OF PROTEIN PHOSPHATASE-1"/>
    <property type="match status" value="1"/>
</dbReference>
<dbReference type="InterPro" id="IPR000253">
    <property type="entry name" value="FHA_dom"/>
</dbReference>
<dbReference type="InterPro" id="IPR050923">
    <property type="entry name" value="Cell_Proc_Reg/RNA_Proc"/>
</dbReference>